<gene>
    <name evidence="4" type="ORF">DFP96_102235</name>
</gene>
<comment type="caution">
    <text evidence="4">The sequence shown here is derived from an EMBL/GenBank/DDBJ whole genome shotgun (WGS) entry which is preliminary data.</text>
</comment>
<dbReference type="Gene3D" id="3.20.20.80">
    <property type="entry name" value="Glycosidases"/>
    <property type="match status" value="1"/>
</dbReference>
<dbReference type="SUPFAM" id="SSF81296">
    <property type="entry name" value="E set domains"/>
    <property type="match status" value="1"/>
</dbReference>
<dbReference type="InterPro" id="IPR006047">
    <property type="entry name" value="GH13_cat_dom"/>
</dbReference>
<keyword evidence="5" id="KW-1185">Reference proteome</keyword>
<dbReference type="STRING" id="1265846.PROCOU_15324"/>
<dbReference type="CDD" id="cd02857">
    <property type="entry name" value="E_set_CDase_PDE_N"/>
    <property type="match status" value="1"/>
</dbReference>
<dbReference type="Gene3D" id="3.90.400.10">
    <property type="entry name" value="Oligo-1,6-glucosidase, Domain 2"/>
    <property type="match status" value="1"/>
</dbReference>
<evidence type="ECO:0000313" key="5">
    <source>
        <dbReference type="Proteomes" id="UP000295558"/>
    </source>
</evidence>
<dbReference type="CDD" id="cd11338">
    <property type="entry name" value="AmyAc_CMD"/>
    <property type="match status" value="1"/>
</dbReference>
<dbReference type="GO" id="GO:0004553">
    <property type="term" value="F:hydrolase activity, hydrolyzing O-glycosyl compounds"/>
    <property type="evidence" value="ECO:0007669"/>
    <property type="project" value="InterPro"/>
</dbReference>
<dbReference type="InterPro" id="IPR045857">
    <property type="entry name" value="O16G_dom_2"/>
</dbReference>
<dbReference type="RefSeq" id="WP_036073359.1">
    <property type="nucleotide sequence ID" value="NZ_JAASUO010000002.1"/>
</dbReference>
<reference evidence="4 5" key="1">
    <citation type="submission" date="2019-03" db="EMBL/GenBank/DDBJ databases">
        <title>Genomic Encyclopedia of Type Strains, Phase III (KMG-III): the genomes of soil and plant-associated and newly described type strains.</title>
        <authorList>
            <person name="Whitman W."/>
        </authorList>
    </citation>
    <scope>NUCLEOTIDE SEQUENCE [LARGE SCALE GENOMIC DNA]</scope>
    <source>
        <strain evidence="4 5">CECT 7972</strain>
    </source>
</reference>
<proteinExistence type="predicted"/>
<feature type="domain" description="Glycosyl hydrolase family 13 catalytic" evidence="3">
    <location>
        <begin position="142"/>
        <end position="508"/>
    </location>
</feature>
<dbReference type="InterPro" id="IPR013783">
    <property type="entry name" value="Ig-like_fold"/>
</dbReference>
<dbReference type="SUPFAM" id="SSF51445">
    <property type="entry name" value="(Trans)glycosidases"/>
    <property type="match status" value="1"/>
</dbReference>
<dbReference type="Pfam" id="PF00128">
    <property type="entry name" value="Alpha-amylase"/>
    <property type="match status" value="1"/>
</dbReference>
<dbReference type="GO" id="GO:0005975">
    <property type="term" value="P:carbohydrate metabolic process"/>
    <property type="evidence" value="ECO:0007669"/>
    <property type="project" value="InterPro"/>
</dbReference>
<dbReference type="OrthoDB" id="9805159at2"/>
<evidence type="ECO:0000259" key="3">
    <source>
        <dbReference type="SMART" id="SM00642"/>
    </source>
</evidence>
<dbReference type="Proteomes" id="UP000295558">
    <property type="component" value="Unassembled WGS sequence"/>
</dbReference>
<keyword evidence="1" id="KW-0378">Hydrolase</keyword>
<dbReference type="InterPro" id="IPR013780">
    <property type="entry name" value="Glyco_hydro_b"/>
</dbReference>
<dbReference type="InterPro" id="IPR017853">
    <property type="entry name" value="GH"/>
</dbReference>
<sequence>MEKAAIYHQPFSSYAYGYDSQTLHIKIRSQRDDIQEVVLIAADPYLQTDSGWASEETALRKVASTEEHDYWFVAVKPEQRRLQYGFVLTDTAGEDVFYGGRGFYENTPANRAIMDYYFKFPFLHDTEVFKAPEWVKETIWYQIFPERFDNGNPSLSPANVLPWGSKDPDRDDFFGGDIQGIINHLDYLVELGINGIYLTPVFEASTNHKYDTLNYFEIDPHFGDKETFRKLVREAHKRGVKIMLDAVFNHIGDKSPEWQDVLKNGEKSKFVDWFHIRSFPVTPGENGNVEGKNTLSFDTFAYTMHMPKLNTANPDVQKYLLDIATYWVREFDIDGWRLDVANEVDHAFWKQFNKAVRSEKEDIYILGEIWHDSWLWLLGDEFDSVMNYPFTQTIIENFVEERIKPTKMVSGISEQLMRYQEQVNHVMFNMLDSHDTARLLTRCEGDKEKAKLALAFMFAHTGSPCIYYGTEIGMDGADDPLCRKCMEWDEANQDKDMLTFMKKLIAFRKTNQKVLTYGNLDWHIVDDEKHIVAFSRTLDGKCLTFIFNQSDVARTVLKADVAITEEVRNAWTNEVAGNLDIPAKSFVILEG</sequence>
<keyword evidence="2" id="KW-0326">Glycosidase</keyword>
<dbReference type="EMBL" id="SNZK01000002">
    <property type="protein sequence ID" value="TDR54641.1"/>
    <property type="molecule type" value="Genomic_DNA"/>
</dbReference>
<dbReference type="PANTHER" id="PTHR10357">
    <property type="entry name" value="ALPHA-AMYLASE FAMILY MEMBER"/>
    <property type="match status" value="1"/>
</dbReference>
<name>A0A4R6ZPX9_9LIST</name>
<organism evidence="4 5">
    <name type="scientific">Listeria rocourtiae</name>
    <dbReference type="NCBI Taxonomy" id="647910"/>
    <lineage>
        <taxon>Bacteria</taxon>
        <taxon>Bacillati</taxon>
        <taxon>Bacillota</taxon>
        <taxon>Bacilli</taxon>
        <taxon>Bacillales</taxon>
        <taxon>Listeriaceae</taxon>
        <taxon>Listeria</taxon>
    </lineage>
</organism>
<dbReference type="AlphaFoldDB" id="A0A4R6ZPX9"/>
<evidence type="ECO:0000256" key="1">
    <source>
        <dbReference type="ARBA" id="ARBA00022801"/>
    </source>
</evidence>
<dbReference type="InterPro" id="IPR004185">
    <property type="entry name" value="Glyco_hydro_13_lg-like_dom"/>
</dbReference>
<dbReference type="Gene3D" id="2.60.40.1180">
    <property type="entry name" value="Golgi alpha-mannosidase II"/>
    <property type="match status" value="1"/>
</dbReference>
<dbReference type="SMART" id="SM00642">
    <property type="entry name" value="Aamy"/>
    <property type="match status" value="1"/>
</dbReference>
<accession>A0A4R6ZPX9</accession>
<evidence type="ECO:0000256" key="2">
    <source>
        <dbReference type="ARBA" id="ARBA00023295"/>
    </source>
</evidence>
<dbReference type="InterPro" id="IPR014756">
    <property type="entry name" value="Ig_E-set"/>
</dbReference>
<dbReference type="Pfam" id="PF02903">
    <property type="entry name" value="Alpha-amylase_N"/>
    <property type="match status" value="1"/>
</dbReference>
<dbReference type="PANTHER" id="PTHR10357:SF210">
    <property type="entry name" value="MALTODEXTRIN GLUCOSIDASE"/>
    <property type="match status" value="1"/>
</dbReference>
<dbReference type="Gene3D" id="2.60.40.10">
    <property type="entry name" value="Immunoglobulins"/>
    <property type="match status" value="1"/>
</dbReference>
<evidence type="ECO:0000313" key="4">
    <source>
        <dbReference type="EMBL" id="TDR54641.1"/>
    </source>
</evidence>
<protein>
    <submittedName>
        <fullName evidence="4">Neopullulanase</fullName>
    </submittedName>
</protein>